<dbReference type="Gene3D" id="3.40.50.410">
    <property type="entry name" value="von Willebrand factor, type A domain"/>
    <property type="match status" value="1"/>
</dbReference>
<accession>A0A1T4VMD9</accession>
<dbReference type="PROSITE" id="PS50234">
    <property type="entry name" value="VWFA"/>
    <property type="match status" value="1"/>
</dbReference>
<dbReference type="EMBL" id="FUXZ01000007">
    <property type="protein sequence ID" value="SKA66134.1"/>
    <property type="molecule type" value="Genomic_DNA"/>
</dbReference>
<evidence type="ECO:0000313" key="3">
    <source>
        <dbReference type="EMBL" id="SKA66134.1"/>
    </source>
</evidence>
<organism evidence="3 4">
    <name type="scientific">Eubacterium uniforme</name>
    <dbReference type="NCBI Taxonomy" id="39495"/>
    <lineage>
        <taxon>Bacteria</taxon>
        <taxon>Bacillati</taxon>
        <taxon>Bacillota</taxon>
        <taxon>Clostridia</taxon>
        <taxon>Eubacteriales</taxon>
        <taxon>Eubacteriaceae</taxon>
        <taxon>Eubacterium</taxon>
    </lineage>
</organism>
<dbReference type="SMART" id="SM00327">
    <property type="entry name" value="VWA"/>
    <property type="match status" value="1"/>
</dbReference>
<dbReference type="CDD" id="cd00198">
    <property type="entry name" value="vWFA"/>
    <property type="match status" value="1"/>
</dbReference>
<dbReference type="InterPro" id="IPR002035">
    <property type="entry name" value="VWF_A"/>
</dbReference>
<keyword evidence="1" id="KW-1133">Transmembrane helix</keyword>
<dbReference type="PANTHER" id="PTHR10579:SF43">
    <property type="entry name" value="ZINC FINGER (C3HC4-TYPE RING FINGER) FAMILY PROTEIN"/>
    <property type="match status" value="1"/>
</dbReference>
<dbReference type="Pfam" id="PF00092">
    <property type="entry name" value="VWA"/>
    <property type="match status" value="1"/>
</dbReference>
<dbReference type="SUPFAM" id="SSF53300">
    <property type="entry name" value="vWA-like"/>
    <property type="match status" value="1"/>
</dbReference>
<dbReference type="OrthoDB" id="1814775at2"/>
<feature type="domain" description="VWFA" evidence="2">
    <location>
        <begin position="392"/>
        <end position="540"/>
    </location>
</feature>
<gene>
    <name evidence="3" type="ORF">SAMN02745111_01230</name>
</gene>
<dbReference type="STRING" id="39495.SAMN02745111_01230"/>
<dbReference type="PANTHER" id="PTHR10579">
    <property type="entry name" value="CALCIUM-ACTIVATED CHLORIDE CHANNEL REGULATOR"/>
    <property type="match status" value="1"/>
</dbReference>
<dbReference type="InterPro" id="IPR051266">
    <property type="entry name" value="CLCR"/>
</dbReference>
<proteinExistence type="predicted"/>
<evidence type="ECO:0000259" key="2">
    <source>
        <dbReference type="PROSITE" id="PS50234"/>
    </source>
</evidence>
<feature type="transmembrane region" description="Helical" evidence="1">
    <location>
        <begin position="12"/>
        <end position="30"/>
    </location>
</feature>
<sequence length="565" mass="61884">MNIDNKSKSYITFGVIAIIVCIAIFGGISASRNIGKSSKTISKENGMRKLNKYVNSIDPEDVEPIQGIVNYEENDTTFQELPNLTDDSIVVQNTTSTFAEIFSSSEKTGTGTDGYLRTMAKQFNESNPKLKSGEKTSIKLRTVSSGQQVDYIASQKYIPDAISPSSSLSIEMLNFREIETETISDSLVKNYAGVVLSKKAYSTLVEDYGGVSVQTVAKATSEGAITTGYTNPFTSATGLNFLITLLDSYDPDNILSEKATNSFIEFQKKIPFVALTTGQMRNAANKGTLDAFVLEYQAFINDNTLTKNYKFIPFGYEHENPLVALSSASPESKETLQLFAEYCKNNGSKLAKECGFNQKIDAYTPPSTNYAGGTLIDAQKLYKENKDSDPVICVFVADISGSMAGEPINALKDSLINSMQYINTDNYIGLITYNDDVQKRLPINKFDLNQQSLFVGTVENLSAAGGTATFDGLCVAMKMIEEKKEEIPNAKTMIFVLSDGECNRGHSLKEVSPIVSSLKTPIYTIGYNANIDALKQLSDINEGVCIDAKTDDVVYQLKQLFNANM</sequence>
<evidence type="ECO:0000256" key="1">
    <source>
        <dbReference type="SAM" id="Phobius"/>
    </source>
</evidence>
<dbReference type="AlphaFoldDB" id="A0A1T4VMD9"/>
<keyword evidence="4" id="KW-1185">Reference proteome</keyword>
<reference evidence="3 4" key="1">
    <citation type="submission" date="2017-02" db="EMBL/GenBank/DDBJ databases">
        <authorList>
            <person name="Peterson S.W."/>
        </authorList>
    </citation>
    <scope>NUCLEOTIDE SEQUENCE [LARGE SCALE GENOMIC DNA]</scope>
    <source>
        <strain evidence="3 4">ATCC 35992</strain>
    </source>
</reference>
<dbReference type="InterPro" id="IPR036465">
    <property type="entry name" value="vWFA_dom_sf"/>
</dbReference>
<evidence type="ECO:0000313" key="4">
    <source>
        <dbReference type="Proteomes" id="UP000190814"/>
    </source>
</evidence>
<dbReference type="RefSeq" id="WP_078766099.1">
    <property type="nucleotide sequence ID" value="NZ_FUXZ01000007.1"/>
</dbReference>
<protein>
    <submittedName>
        <fullName evidence="3">Ca-activated chloride channel family protein</fullName>
    </submittedName>
</protein>
<name>A0A1T4VMD9_9FIRM</name>
<keyword evidence="1" id="KW-0472">Membrane</keyword>
<dbReference type="Proteomes" id="UP000190814">
    <property type="component" value="Unassembled WGS sequence"/>
</dbReference>
<keyword evidence="1" id="KW-0812">Transmembrane</keyword>